<evidence type="ECO:0000256" key="1">
    <source>
        <dbReference type="SAM" id="MobiDB-lite"/>
    </source>
</evidence>
<sequence>MRIKWLSTMLVAVMLVLAACSGGNGGGGNEPSQQAAPEASQPASPADSGSSEPSPAVEEPTPAPSDGPIDLKGRTIRIGQWWGMENYLSEEEKELQKKAEEKFNVKIEYVTVPFGEIQSRIITTSVAGQPFADIIMIPLEWSIPKMVSEGYIRNIDDLVDMADPNWNSIMLKYGKYNGKQYSFTDKDNNGHGFFYNKTLIQRNGLEDPYELQERGEWTWDKFLEMAKAVTKDGVFGVSEYDAPSSLAIPFIYSNNAAVTKDDQITYDAPEALEAIQFVSDLYNVHKVVGGKWAEGTTLFYPGYRWAAYDFNGSMADDWGYVFFPKGPNADNYVVPTTINMWHLMADVENPREVMAVWKELYERDIEKGFDAVIRAEEANFRNQEGLNTLRKMLGNGTVLQFFAYEGFSNYFNEAINNIMAGKGTPSSELARIKPLTQAAIDVTLKK</sequence>
<comment type="caution">
    <text evidence="3">The sequence shown here is derived from an EMBL/GenBank/DDBJ whole genome shotgun (WGS) entry which is preliminary data.</text>
</comment>
<dbReference type="EMBL" id="QRDZ01000044">
    <property type="protein sequence ID" value="RED55208.1"/>
    <property type="molecule type" value="Genomic_DNA"/>
</dbReference>
<organism evidence="3 4">
    <name type="scientific">Cohnella phaseoli</name>
    <dbReference type="NCBI Taxonomy" id="456490"/>
    <lineage>
        <taxon>Bacteria</taxon>
        <taxon>Bacillati</taxon>
        <taxon>Bacillota</taxon>
        <taxon>Bacilli</taxon>
        <taxon>Bacillales</taxon>
        <taxon>Paenibacillaceae</taxon>
        <taxon>Cohnella</taxon>
    </lineage>
</organism>
<feature type="signal peptide" evidence="2">
    <location>
        <begin position="1"/>
        <end position="25"/>
    </location>
</feature>
<keyword evidence="4" id="KW-1185">Reference proteome</keyword>
<dbReference type="InterPro" id="IPR050490">
    <property type="entry name" value="Bact_solute-bd_prot1"/>
</dbReference>
<dbReference type="PROSITE" id="PS51257">
    <property type="entry name" value="PROKAR_LIPOPROTEIN"/>
    <property type="match status" value="1"/>
</dbReference>
<dbReference type="OrthoDB" id="383937at2"/>
<evidence type="ECO:0000313" key="4">
    <source>
        <dbReference type="Proteomes" id="UP000256977"/>
    </source>
</evidence>
<gene>
    <name evidence="3" type="ORF">DFP98_14451</name>
</gene>
<evidence type="ECO:0000256" key="2">
    <source>
        <dbReference type="SAM" id="SignalP"/>
    </source>
</evidence>
<name>A0A3D9I0A9_9BACL</name>
<keyword evidence="2" id="KW-0732">Signal</keyword>
<dbReference type="SUPFAM" id="SSF53850">
    <property type="entry name" value="Periplasmic binding protein-like II"/>
    <property type="match status" value="1"/>
</dbReference>
<dbReference type="PANTHER" id="PTHR43649">
    <property type="entry name" value="ARABINOSE-BINDING PROTEIN-RELATED"/>
    <property type="match status" value="1"/>
</dbReference>
<accession>A0A3D9I0A9</accession>
<dbReference type="Proteomes" id="UP000256977">
    <property type="component" value="Unassembled WGS sequence"/>
</dbReference>
<dbReference type="Pfam" id="PF01547">
    <property type="entry name" value="SBP_bac_1"/>
    <property type="match status" value="1"/>
</dbReference>
<evidence type="ECO:0000313" key="3">
    <source>
        <dbReference type="EMBL" id="RED55208.1"/>
    </source>
</evidence>
<feature type="compositionally biased region" description="Low complexity" evidence="1">
    <location>
        <begin position="30"/>
        <end position="46"/>
    </location>
</feature>
<feature type="chain" id="PRO_5038818312" evidence="2">
    <location>
        <begin position="26"/>
        <end position="446"/>
    </location>
</feature>
<protein>
    <submittedName>
        <fullName evidence="3">ABC-type glycerol-3-phosphate transport system substrate-binding protein</fullName>
    </submittedName>
</protein>
<dbReference type="RefSeq" id="WP_116065273.1">
    <property type="nucleotide sequence ID" value="NZ_QRDZ01000044.1"/>
</dbReference>
<dbReference type="InterPro" id="IPR006059">
    <property type="entry name" value="SBP"/>
</dbReference>
<feature type="region of interest" description="Disordered" evidence="1">
    <location>
        <begin position="24"/>
        <end position="72"/>
    </location>
</feature>
<reference evidence="3 4" key="1">
    <citation type="submission" date="2018-07" db="EMBL/GenBank/DDBJ databases">
        <title>Genomic Encyclopedia of Type Strains, Phase III (KMG-III): the genomes of soil and plant-associated and newly described type strains.</title>
        <authorList>
            <person name="Whitman W."/>
        </authorList>
    </citation>
    <scope>NUCLEOTIDE SEQUENCE [LARGE SCALE GENOMIC DNA]</scope>
    <source>
        <strain evidence="3 4">CECT 7287</strain>
    </source>
</reference>
<dbReference type="Gene3D" id="3.40.190.10">
    <property type="entry name" value="Periplasmic binding protein-like II"/>
    <property type="match status" value="1"/>
</dbReference>
<dbReference type="AlphaFoldDB" id="A0A3D9I0A9"/>
<dbReference type="PANTHER" id="PTHR43649:SF12">
    <property type="entry name" value="DIACETYLCHITOBIOSE BINDING PROTEIN DASA"/>
    <property type="match status" value="1"/>
</dbReference>
<proteinExistence type="predicted"/>